<dbReference type="GO" id="GO:0004076">
    <property type="term" value="F:biotin synthase activity"/>
    <property type="evidence" value="ECO:0007669"/>
    <property type="project" value="UniProtKB-UniRule"/>
</dbReference>
<evidence type="ECO:0000256" key="1">
    <source>
        <dbReference type="ARBA" id="ARBA00004942"/>
    </source>
</evidence>
<protein>
    <recommendedName>
        <fullName evidence="15 16">Biotin synthase</fullName>
        <ecNumber evidence="4 16">2.8.1.6</ecNumber>
    </recommendedName>
</protein>
<dbReference type="PROSITE" id="PS51918">
    <property type="entry name" value="RADICAL_SAM"/>
    <property type="match status" value="1"/>
</dbReference>
<keyword evidence="9 16" id="KW-0479">Metal-binding</keyword>
<sequence>MINLIKDLEKKVLEGETINFQEAMDLASIEGKAEIKELCNSANNIRKFFCGNEVDLCSIMNAKSGQCSEDCKFCAQSAHYKTKVEVYSLVSKEAAVKLAKENESEGVNRFSLVTSGKGLSKNDFPKVLEIYKALNEKIKIDLCVSLGILEYQEFLKLKDVGITMYHHNLETSEEFYSKICTTHSYQERIDTINAAKKAGVDICSGGIIGLGETFEDRISLALKLRELEVKSIPINILNPIEGTPLENNEALSQEEILKTVAIFRFINPKVLIRLAGGRNLINQYGKECFNAGVNATITGNYLTTSGNKICDDKAMIRELNLEVRKNV</sequence>
<dbReference type="SUPFAM" id="SSF102114">
    <property type="entry name" value="Radical SAM enzymes"/>
    <property type="match status" value="1"/>
</dbReference>
<proteinExistence type="inferred from homology"/>
<accession>D9SQX7</accession>
<dbReference type="InterPro" id="IPR013785">
    <property type="entry name" value="Aldolase_TIM"/>
</dbReference>
<keyword evidence="12 16" id="KW-0411">Iron-sulfur</keyword>
<evidence type="ECO:0000256" key="16">
    <source>
        <dbReference type="HAMAP-Rule" id="MF_01694"/>
    </source>
</evidence>
<evidence type="ECO:0000256" key="13">
    <source>
        <dbReference type="ARBA" id="ARBA00051157"/>
    </source>
</evidence>
<evidence type="ECO:0000256" key="11">
    <source>
        <dbReference type="ARBA" id="ARBA00023004"/>
    </source>
</evidence>
<dbReference type="Gene3D" id="3.20.20.70">
    <property type="entry name" value="Aldolase class I"/>
    <property type="match status" value="1"/>
</dbReference>
<evidence type="ECO:0000256" key="7">
    <source>
        <dbReference type="ARBA" id="ARBA00022691"/>
    </source>
</evidence>
<feature type="binding site" evidence="16 17">
    <location>
        <position position="143"/>
    </location>
    <ligand>
        <name>[2Fe-2S] cluster</name>
        <dbReference type="ChEBI" id="CHEBI:190135"/>
    </ligand>
</feature>
<dbReference type="GO" id="GO:0051537">
    <property type="term" value="F:2 iron, 2 sulfur cluster binding"/>
    <property type="evidence" value="ECO:0007669"/>
    <property type="project" value="UniProtKB-KW"/>
</dbReference>
<dbReference type="GO" id="GO:0009102">
    <property type="term" value="P:biotin biosynthetic process"/>
    <property type="evidence" value="ECO:0007669"/>
    <property type="project" value="UniProtKB-UniRule"/>
</dbReference>
<dbReference type="EC" id="2.8.1.6" evidence="4 16"/>
<evidence type="ECO:0000259" key="18">
    <source>
        <dbReference type="PROSITE" id="PS51918"/>
    </source>
</evidence>
<dbReference type="SFLD" id="SFLDS00029">
    <property type="entry name" value="Radical_SAM"/>
    <property type="match status" value="1"/>
</dbReference>
<evidence type="ECO:0000256" key="17">
    <source>
        <dbReference type="PIRSR" id="PIRSR001619-1"/>
    </source>
</evidence>
<gene>
    <name evidence="16" type="primary">bioB</name>
    <name evidence="19" type="ordered locus">Clocel_0490</name>
</gene>
<dbReference type="EMBL" id="CP002160">
    <property type="protein sequence ID" value="ADL50265.1"/>
    <property type="molecule type" value="Genomic_DNA"/>
</dbReference>
<dbReference type="Pfam" id="PF04055">
    <property type="entry name" value="Radical_SAM"/>
    <property type="match status" value="1"/>
</dbReference>
<feature type="binding site" evidence="16 17">
    <location>
        <position position="74"/>
    </location>
    <ligand>
        <name>[4Fe-4S] cluster</name>
        <dbReference type="ChEBI" id="CHEBI:49883"/>
        <note>4Fe-4S-S-AdoMet</note>
    </ligand>
</feature>
<dbReference type="GO" id="GO:0005506">
    <property type="term" value="F:iron ion binding"/>
    <property type="evidence" value="ECO:0007669"/>
    <property type="project" value="UniProtKB-UniRule"/>
</dbReference>
<comment type="pathway">
    <text evidence="1 16">Cofactor biosynthesis; biotin biosynthesis; biotin from 7,8-diaminononanoate: step 2/2.</text>
</comment>
<keyword evidence="10 16" id="KW-0093">Biotin biosynthesis</keyword>
<evidence type="ECO:0000313" key="20">
    <source>
        <dbReference type="Proteomes" id="UP000002730"/>
    </source>
</evidence>
<dbReference type="InterPro" id="IPR006638">
    <property type="entry name" value="Elp3/MiaA/NifB-like_rSAM"/>
</dbReference>
<comment type="similarity">
    <text evidence="2 16">Belongs to the radical SAM superfamily. Biotin synthase family.</text>
</comment>
<comment type="cofactor">
    <cofactor evidence="16">
        <name>[2Fe-2S] cluster</name>
        <dbReference type="ChEBI" id="CHEBI:190135"/>
    </cofactor>
    <text evidence="16">Binds 1 [2Fe-2S] cluster. The cluster is coordinated with 3 cysteines and 1 arginine.</text>
</comment>
<dbReference type="InterPro" id="IPR010722">
    <property type="entry name" value="BATS_dom"/>
</dbReference>
<dbReference type="PIRSF" id="PIRSF001619">
    <property type="entry name" value="Biotin_synth"/>
    <property type="match status" value="1"/>
</dbReference>
<dbReference type="FunFam" id="3.20.20.70:FF:000026">
    <property type="entry name" value="Biotin synthase"/>
    <property type="match status" value="1"/>
</dbReference>
<feature type="binding site" evidence="16 17">
    <location>
        <position position="203"/>
    </location>
    <ligand>
        <name>[2Fe-2S] cluster</name>
        <dbReference type="ChEBI" id="CHEBI:190135"/>
    </ligand>
</feature>
<evidence type="ECO:0000256" key="14">
    <source>
        <dbReference type="ARBA" id="ARBA00057568"/>
    </source>
</evidence>
<comment type="subunit">
    <text evidence="3 16">Homodimer.</text>
</comment>
<evidence type="ECO:0000256" key="5">
    <source>
        <dbReference type="ARBA" id="ARBA00022485"/>
    </source>
</evidence>
<comment type="cofactor">
    <cofactor evidence="16 17">
        <name>[4Fe-4S] cluster</name>
        <dbReference type="ChEBI" id="CHEBI:49883"/>
    </cofactor>
    <text evidence="16 17">Binds 1 [4Fe-4S] cluster. The cluster is coordinated with 3 cysteines and an exchangeable S-adenosyl-L-methionine.</text>
</comment>
<dbReference type="InterPro" id="IPR007197">
    <property type="entry name" value="rSAM"/>
</dbReference>
<dbReference type="Pfam" id="PF06968">
    <property type="entry name" value="BATS"/>
    <property type="match status" value="1"/>
</dbReference>
<dbReference type="CDD" id="cd01335">
    <property type="entry name" value="Radical_SAM"/>
    <property type="match status" value="1"/>
</dbReference>
<dbReference type="AlphaFoldDB" id="D9SQX7"/>
<dbReference type="HAMAP" id="MF_01694">
    <property type="entry name" value="BioB"/>
    <property type="match status" value="1"/>
</dbReference>
<evidence type="ECO:0000256" key="4">
    <source>
        <dbReference type="ARBA" id="ARBA00012236"/>
    </source>
</evidence>
<feature type="binding site" evidence="16 17">
    <location>
        <position position="273"/>
    </location>
    <ligand>
        <name>[2Fe-2S] cluster</name>
        <dbReference type="ChEBI" id="CHEBI:190135"/>
    </ligand>
</feature>
<evidence type="ECO:0000256" key="3">
    <source>
        <dbReference type="ARBA" id="ARBA00011738"/>
    </source>
</evidence>
<keyword evidence="20" id="KW-1185">Reference proteome</keyword>
<evidence type="ECO:0000256" key="8">
    <source>
        <dbReference type="ARBA" id="ARBA00022714"/>
    </source>
</evidence>
<evidence type="ECO:0000256" key="6">
    <source>
        <dbReference type="ARBA" id="ARBA00022679"/>
    </source>
</evidence>
<dbReference type="SMART" id="SM00729">
    <property type="entry name" value="Elp3"/>
    <property type="match status" value="1"/>
</dbReference>
<keyword evidence="8 16" id="KW-0001">2Fe-2S</keyword>
<dbReference type="GO" id="GO:0051539">
    <property type="term" value="F:4 iron, 4 sulfur cluster binding"/>
    <property type="evidence" value="ECO:0007669"/>
    <property type="project" value="UniProtKB-KW"/>
</dbReference>
<dbReference type="Proteomes" id="UP000002730">
    <property type="component" value="Chromosome"/>
</dbReference>
<dbReference type="InterPro" id="IPR058240">
    <property type="entry name" value="rSAM_sf"/>
</dbReference>
<dbReference type="SFLD" id="SFLDG01060">
    <property type="entry name" value="BATS_domain_containing"/>
    <property type="match status" value="1"/>
</dbReference>
<evidence type="ECO:0000256" key="9">
    <source>
        <dbReference type="ARBA" id="ARBA00022723"/>
    </source>
</evidence>
<comment type="function">
    <text evidence="14 16">Catalyzes the conversion of dethiobiotin (DTB) to biotin by the insertion of a sulfur atom into dethiobiotin via a radical-based mechanism.</text>
</comment>
<dbReference type="SFLD" id="SFLDG01278">
    <property type="entry name" value="biotin_synthase_like"/>
    <property type="match status" value="1"/>
</dbReference>
<dbReference type="RefSeq" id="WP_010074964.1">
    <property type="nucleotide sequence ID" value="NC_014393.1"/>
</dbReference>
<feature type="domain" description="Radical SAM core" evidence="18">
    <location>
        <begin position="49"/>
        <end position="278"/>
    </location>
</feature>
<keyword evidence="6 16" id="KW-0808">Transferase</keyword>
<reference evidence="19 20" key="1">
    <citation type="submission" date="2010-08" db="EMBL/GenBank/DDBJ databases">
        <title>Complete sequence of Clostridium cellulovorans 743B.</title>
        <authorList>
            <consortium name="US DOE Joint Genome Institute"/>
            <person name="Lucas S."/>
            <person name="Copeland A."/>
            <person name="Lapidus A."/>
            <person name="Cheng J.-F."/>
            <person name="Bruce D."/>
            <person name="Goodwin L."/>
            <person name="Pitluck S."/>
            <person name="Chertkov O."/>
            <person name="Detter J.C."/>
            <person name="Han C."/>
            <person name="Tapia R."/>
            <person name="Land M."/>
            <person name="Hauser L."/>
            <person name="Chang Y.-J."/>
            <person name="Jeffries C."/>
            <person name="Kyrpides N."/>
            <person name="Ivanova N."/>
            <person name="Mikhailova N."/>
            <person name="Hemme C.L."/>
            <person name="Woyke T."/>
        </authorList>
    </citation>
    <scope>NUCLEOTIDE SEQUENCE [LARGE SCALE GENOMIC DNA]</scope>
    <source>
        <strain evidence="20">ATCC 35296 / DSM 3052 / OCM 3 / 743B</strain>
    </source>
</reference>
<keyword evidence="11 16" id="KW-0408">Iron</keyword>
<evidence type="ECO:0000256" key="10">
    <source>
        <dbReference type="ARBA" id="ARBA00022756"/>
    </source>
</evidence>
<dbReference type="STRING" id="573061.Clocel_0490"/>
<dbReference type="eggNOG" id="COG0502">
    <property type="taxonomic scope" value="Bacteria"/>
</dbReference>
<name>D9SQX7_CLOC7</name>
<evidence type="ECO:0000313" key="19">
    <source>
        <dbReference type="EMBL" id="ADL50265.1"/>
    </source>
</evidence>
<dbReference type="UniPathway" id="UPA00078">
    <property type="reaction ID" value="UER00162"/>
</dbReference>
<dbReference type="HOGENOM" id="CLU_033172_2_1_9"/>
<evidence type="ECO:0000256" key="15">
    <source>
        <dbReference type="ARBA" id="ARBA00070199"/>
    </source>
</evidence>
<dbReference type="OrthoDB" id="9786826at2"/>
<organism evidence="19 20">
    <name type="scientific">Clostridium cellulovorans (strain ATCC 35296 / DSM 3052 / OCM 3 / 743B)</name>
    <dbReference type="NCBI Taxonomy" id="573061"/>
    <lineage>
        <taxon>Bacteria</taxon>
        <taxon>Bacillati</taxon>
        <taxon>Bacillota</taxon>
        <taxon>Clostridia</taxon>
        <taxon>Eubacteriales</taxon>
        <taxon>Clostridiaceae</taxon>
        <taxon>Clostridium</taxon>
    </lineage>
</organism>
<keyword evidence="5 16" id="KW-0004">4Fe-4S</keyword>
<comment type="catalytic activity">
    <reaction evidence="13 16">
        <text>(4R,5S)-dethiobiotin + (sulfur carrier)-SH + 2 reduced [2Fe-2S]-[ferredoxin] + 2 S-adenosyl-L-methionine = (sulfur carrier)-H + biotin + 2 5'-deoxyadenosine + 2 L-methionine + 2 oxidized [2Fe-2S]-[ferredoxin]</text>
        <dbReference type="Rhea" id="RHEA:22060"/>
        <dbReference type="Rhea" id="RHEA-COMP:10000"/>
        <dbReference type="Rhea" id="RHEA-COMP:10001"/>
        <dbReference type="Rhea" id="RHEA-COMP:14737"/>
        <dbReference type="Rhea" id="RHEA-COMP:14739"/>
        <dbReference type="ChEBI" id="CHEBI:17319"/>
        <dbReference type="ChEBI" id="CHEBI:29917"/>
        <dbReference type="ChEBI" id="CHEBI:33737"/>
        <dbReference type="ChEBI" id="CHEBI:33738"/>
        <dbReference type="ChEBI" id="CHEBI:57586"/>
        <dbReference type="ChEBI" id="CHEBI:57844"/>
        <dbReference type="ChEBI" id="CHEBI:59789"/>
        <dbReference type="ChEBI" id="CHEBI:64428"/>
        <dbReference type="ChEBI" id="CHEBI:149473"/>
        <dbReference type="EC" id="2.8.1.6"/>
    </reaction>
</comment>
<comment type="cofactor">
    <cofactor evidence="17">
        <name>[2Fe-2S] cluster</name>
        <dbReference type="ChEBI" id="CHEBI:190135"/>
    </cofactor>
    <text evidence="17">Binds 1 [2Fe-2S] cluster. The cluster is coordinated with 3 cysteines and 1 arginine.</text>
</comment>
<dbReference type="InterPro" id="IPR002684">
    <property type="entry name" value="Biotin_synth/BioAB"/>
</dbReference>
<feature type="binding site" evidence="16 17">
    <location>
        <position position="71"/>
    </location>
    <ligand>
        <name>[4Fe-4S] cluster</name>
        <dbReference type="ChEBI" id="CHEBI:49883"/>
        <note>4Fe-4S-S-AdoMet</note>
    </ligand>
</feature>
<feature type="binding site" evidence="16 17">
    <location>
        <position position="111"/>
    </location>
    <ligand>
        <name>[2Fe-2S] cluster</name>
        <dbReference type="ChEBI" id="CHEBI:190135"/>
    </ligand>
</feature>
<dbReference type="PANTHER" id="PTHR22976:SF2">
    <property type="entry name" value="BIOTIN SYNTHASE, MITOCHONDRIAL"/>
    <property type="match status" value="1"/>
</dbReference>
<dbReference type="KEGG" id="ccb:Clocel_0490"/>
<dbReference type="PANTHER" id="PTHR22976">
    <property type="entry name" value="BIOTIN SYNTHASE"/>
    <property type="match status" value="1"/>
</dbReference>
<evidence type="ECO:0000256" key="12">
    <source>
        <dbReference type="ARBA" id="ARBA00023014"/>
    </source>
</evidence>
<dbReference type="NCBIfam" id="TIGR00433">
    <property type="entry name" value="bioB"/>
    <property type="match status" value="1"/>
</dbReference>
<dbReference type="InterPro" id="IPR024177">
    <property type="entry name" value="Biotin_synthase"/>
</dbReference>
<evidence type="ECO:0000256" key="2">
    <source>
        <dbReference type="ARBA" id="ARBA00010765"/>
    </source>
</evidence>
<feature type="binding site" evidence="16 17">
    <location>
        <position position="67"/>
    </location>
    <ligand>
        <name>[4Fe-4S] cluster</name>
        <dbReference type="ChEBI" id="CHEBI:49883"/>
        <note>4Fe-4S-S-AdoMet</note>
    </ligand>
</feature>
<dbReference type="SMART" id="SM00876">
    <property type="entry name" value="BATS"/>
    <property type="match status" value="1"/>
</dbReference>
<keyword evidence="7 16" id="KW-0949">S-adenosyl-L-methionine</keyword>